<protein>
    <recommendedName>
        <fullName evidence="1">B3/B4 tRNA-binding domain-containing protein</fullName>
    </recommendedName>
</protein>
<evidence type="ECO:0000313" key="2">
    <source>
        <dbReference type="EMBL" id="RRJ64853.1"/>
    </source>
</evidence>
<dbReference type="SUPFAM" id="SSF56037">
    <property type="entry name" value="PheT/TilS domain"/>
    <property type="match status" value="1"/>
</dbReference>
<dbReference type="GO" id="GO:0003723">
    <property type="term" value="F:RNA binding"/>
    <property type="evidence" value="ECO:0007669"/>
    <property type="project" value="InterPro"/>
</dbReference>
<evidence type="ECO:0000313" key="3">
    <source>
        <dbReference type="Proteomes" id="UP000267017"/>
    </source>
</evidence>
<dbReference type="PANTHER" id="PTHR39209">
    <property type="match status" value="1"/>
</dbReference>
<dbReference type="InterPro" id="IPR005146">
    <property type="entry name" value="B3/B4_tRNA-bd"/>
</dbReference>
<dbReference type="AlphaFoldDB" id="A0A3P3U8R1"/>
<gene>
    <name evidence="2" type="ORF">EHV15_19455</name>
</gene>
<dbReference type="GO" id="GO:0004826">
    <property type="term" value="F:phenylalanine-tRNA ligase activity"/>
    <property type="evidence" value="ECO:0007669"/>
    <property type="project" value="InterPro"/>
</dbReference>
<comment type="caution">
    <text evidence="2">The sequence shown here is derived from an EMBL/GenBank/DDBJ whole genome shotgun (WGS) entry which is preliminary data.</text>
</comment>
<name>A0A3P3U8R1_9BACL</name>
<dbReference type="Gene3D" id="3.50.40.10">
    <property type="entry name" value="Phenylalanyl-trna Synthetase, Chain B, domain 3"/>
    <property type="match status" value="1"/>
</dbReference>
<dbReference type="EMBL" id="RRCN01000001">
    <property type="protein sequence ID" value="RRJ64853.1"/>
    <property type="molecule type" value="Genomic_DNA"/>
</dbReference>
<sequence length="235" mass="26650">MKFIVQPEVFQVLNDVCFAVVSASGIDNTQKLPEIEELLQIRIMCCESDFENKEVKKSEEISCYRDAFRAMEVNPNKYMCSIEALLTRISKRKGLPSINPLVDLGNAISLKYKVPIGAHDLNSSNEDFYVRHSQVGDIFIPFGETAGERMDIGEIVYATGHSVRTRRWIWRQSELGKITSGTNSVIFPIDGFEHANKDQLLSAQDELATLLKRYFNCKVQTGWVDSDNRIFNVSS</sequence>
<dbReference type="OrthoDB" id="276580at2"/>
<organism evidence="2 3">
    <name type="scientific">Paenibacillus oralis</name>
    <dbReference type="NCBI Taxonomy" id="2490856"/>
    <lineage>
        <taxon>Bacteria</taxon>
        <taxon>Bacillati</taxon>
        <taxon>Bacillota</taxon>
        <taxon>Bacilli</taxon>
        <taxon>Bacillales</taxon>
        <taxon>Paenibacillaceae</taxon>
        <taxon>Paenibacillus</taxon>
    </lineage>
</organism>
<proteinExistence type="predicted"/>
<accession>A0A3P3U8R1</accession>
<dbReference type="Proteomes" id="UP000267017">
    <property type="component" value="Unassembled WGS sequence"/>
</dbReference>
<reference evidence="2 3" key="1">
    <citation type="submission" date="2018-11" db="EMBL/GenBank/DDBJ databases">
        <title>Genome sequencing of Paenibacillus sp. KCOM 3021 (= ChDC PVNT-B20).</title>
        <authorList>
            <person name="Kook J.-K."/>
            <person name="Park S.-N."/>
            <person name="Lim Y.K."/>
        </authorList>
    </citation>
    <scope>NUCLEOTIDE SEQUENCE [LARGE SCALE GENOMIC DNA]</scope>
    <source>
        <strain evidence="2 3">KCOM 3021</strain>
    </source>
</reference>
<dbReference type="PANTHER" id="PTHR39209:SF2">
    <property type="entry name" value="CYTOPLASMIC PROTEIN"/>
    <property type="match status" value="1"/>
</dbReference>
<evidence type="ECO:0000259" key="1">
    <source>
        <dbReference type="SMART" id="SM00873"/>
    </source>
</evidence>
<keyword evidence="3" id="KW-1185">Reference proteome</keyword>
<dbReference type="InterPro" id="IPR020825">
    <property type="entry name" value="Phe-tRNA_synthase-like_B3/B4"/>
</dbReference>
<feature type="domain" description="B3/B4 tRNA-binding" evidence="1">
    <location>
        <begin position="62"/>
        <end position="216"/>
    </location>
</feature>
<dbReference type="RefSeq" id="WP_128632651.1">
    <property type="nucleotide sequence ID" value="NZ_RRCN01000001.1"/>
</dbReference>
<dbReference type="SMART" id="SM00873">
    <property type="entry name" value="B3_4"/>
    <property type="match status" value="1"/>
</dbReference>
<dbReference type="Pfam" id="PF03483">
    <property type="entry name" value="B3_4"/>
    <property type="match status" value="1"/>
</dbReference>